<organism evidence="7 8">
    <name type="scientific">OM182 bacterium</name>
    <dbReference type="NCBI Taxonomy" id="2510334"/>
    <lineage>
        <taxon>Bacteria</taxon>
        <taxon>Pseudomonadati</taxon>
        <taxon>Pseudomonadota</taxon>
        <taxon>Gammaproteobacteria</taxon>
        <taxon>OMG group</taxon>
        <taxon>OM182 clade</taxon>
    </lineage>
</organism>
<dbReference type="EMBL" id="SHAG01000054">
    <property type="protein sequence ID" value="RZO74939.1"/>
    <property type="molecule type" value="Genomic_DNA"/>
</dbReference>
<comment type="caution">
    <text evidence="7">The sequence shown here is derived from an EMBL/GenBank/DDBJ whole genome shotgun (WGS) entry which is preliminary data.</text>
</comment>
<evidence type="ECO:0000256" key="6">
    <source>
        <dbReference type="SAM" id="Coils"/>
    </source>
</evidence>
<dbReference type="Proteomes" id="UP000316199">
    <property type="component" value="Unassembled WGS sequence"/>
</dbReference>
<dbReference type="CDD" id="cd00427">
    <property type="entry name" value="Ribosomal_L29_HIP"/>
    <property type="match status" value="1"/>
</dbReference>
<dbReference type="GO" id="GO:0022625">
    <property type="term" value="C:cytosolic large ribosomal subunit"/>
    <property type="evidence" value="ECO:0007669"/>
    <property type="project" value="TreeGrafter"/>
</dbReference>
<dbReference type="NCBIfam" id="TIGR00012">
    <property type="entry name" value="L29"/>
    <property type="match status" value="1"/>
</dbReference>
<dbReference type="Gene3D" id="1.10.287.310">
    <property type="match status" value="1"/>
</dbReference>
<dbReference type="HAMAP" id="MF_00374">
    <property type="entry name" value="Ribosomal_uL29"/>
    <property type="match status" value="1"/>
</dbReference>
<evidence type="ECO:0000256" key="2">
    <source>
        <dbReference type="ARBA" id="ARBA00022980"/>
    </source>
</evidence>
<dbReference type="GO" id="GO:0006412">
    <property type="term" value="P:translation"/>
    <property type="evidence" value="ECO:0007669"/>
    <property type="project" value="UniProtKB-UniRule"/>
</dbReference>
<proteinExistence type="inferred from homology"/>
<dbReference type="Pfam" id="PF00831">
    <property type="entry name" value="Ribosomal_L29"/>
    <property type="match status" value="1"/>
</dbReference>
<evidence type="ECO:0000256" key="3">
    <source>
        <dbReference type="ARBA" id="ARBA00023274"/>
    </source>
</evidence>
<comment type="similarity">
    <text evidence="1 5">Belongs to the universal ribosomal protein uL29 family.</text>
</comment>
<evidence type="ECO:0000313" key="7">
    <source>
        <dbReference type="EMBL" id="RZO74939.1"/>
    </source>
</evidence>
<sequence>MDSNEIRAKSIQDLNEELRSLEKERFTHRMQQSIGQLAQTHLLKQVAKDIARVKTVLNEKSRESGFEET</sequence>
<reference evidence="7 8" key="1">
    <citation type="submission" date="2019-02" db="EMBL/GenBank/DDBJ databases">
        <title>Prokaryotic population dynamics and viral predation in marine succession experiment using metagenomics: the confinement effect.</title>
        <authorList>
            <person name="Haro-Moreno J.M."/>
            <person name="Rodriguez-Valera F."/>
            <person name="Lopez-Perez M."/>
        </authorList>
    </citation>
    <scope>NUCLEOTIDE SEQUENCE [LARGE SCALE GENOMIC DNA]</scope>
    <source>
        <strain evidence="7">MED-G157</strain>
    </source>
</reference>
<dbReference type="FunFam" id="1.10.287.310:FF:000001">
    <property type="entry name" value="50S ribosomal protein L29"/>
    <property type="match status" value="1"/>
</dbReference>
<protein>
    <recommendedName>
        <fullName evidence="4 5">Large ribosomal subunit protein uL29</fullName>
    </recommendedName>
</protein>
<dbReference type="PANTHER" id="PTHR10916:SF0">
    <property type="entry name" value="LARGE RIBOSOMAL SUBUNIT PROTEIN UL29C"/>
    <property type="match status" value="1"/>
</dbReference>
<keyword evidence="3 5" id="KW-0687">Ribonucleoprotein</keyword>
<feature type="coiled-coil region" evidence="6">
    <location>
        <begin position="4"/>
        <end position="31"/>
    </location>
</feature>
<evidence type="ECO:0000256" key="5">
    <source>
        <dbReference type="HAMAP-Rule" id="MF_00374"/>
    </source>
</evidence>
<dbReference type="InterPro" id="IPR050063">
    <property type="entry name" value="Ribosomal_protein_uL29"/>
</dbReference>
<keyword evidence="6" id="KW-0175">Coiled coil</keyword>
<gene>
    <name evidence="5" type="primary">rpmC</name>
    <name evidence="7" type="ORF">EVA68_08120</name>
</gene>
<dbReference type="PANTHER" id="PTHR10916">
    <property type="entry name" value="60S RIBOSOMAL PROTEIN L35/50S RIBOSOMAL PROTEIN L29"/>
    <property type="match status" value="1"/>
</dbReference>
<evidence type="ECO:0000256" key="4">
    <source>
        <dbReference type="ARBA" id="ARBA00035204"/>
    </source>
</evidence>
<evidence type="ECO:0000256" key="1">
    <source>
        <dbReference type="ARBA" id="ARBA00009254"/>
    </source>
</evidence>
<evidence type="ECO:0000313" key="8">
    <source>
        <dbReference type="Proteomes" id="UP000316199"/>
    </source>
</evidence>
<dbReference type="GO" id="GO:0003735">
    <property type="term" value="F:structural constituent of ribosome"/>
    <property type="evidence" value="ECO:0007669"/>
    <property type="project" value="InterPro"/>
</dbReference>
<keyword evidence="2 5" id="KW-0689">Ribosomal protein</keyword>
<dbReference type="SUPFAM" id="SSF46561">
    <property type="entry name" value="Ribosomal protein L29 (L29p)"/>
    <property type="match status" value="1"/>
</dbReference>
<name>A0A520RXI9_9GAMM</name>
<dbReference type="AlphaFoldDB" id="A0A520RXI9"/>
<dbReference type="InterPro" id="IPR001854">
    <property type="entry name" value="Ribosomal_uL29"/>
</dbReference>
<accession>A0A520RXI9</accession>
<dbReference type="InterPro" id="IPR036049">
    <property type="entry name" value="Ribosomal_uL29_sf"/>
</dbReference>